<dbReference type="GO" id="GO:0031966">
    <property type="term" value="C:mitochondrial membrane"/>
    <property type="evidence" value="ECO:0007669"/>
    <property type="project" value="TreeGrafter"/>
</dbReference>
<name>A0AA38KG33_9AGAR</name>
<comment type="caution">
    <text evidence="1">The sequence shown here is derived from an EMBL/GenBank/DDBJ whole genome shotgun (WGS) entry which is preliminary data.</text>
</comment>
<evidence type="ECO:0000313" key="2">
    <source>
        <dbReference type="Proteomes" id="UP001163798"/>
    </source>
</evidence>
<sequence>MFRSAICRLPPRGKIFSLGSVTSSLPWPIYHRFTNKRTFSVIQQTRNTSASPTQNSNDSRNGFVDSTDPNLIYNAPLTSTFRRLKIFSLASLSLSCSLAPLIFVIESQLPFFARSCLAGLAVGTSGVSTGLIAWVGRPYVTTLRRLEPENGGAMGLEFTTANWRLQTRITRVYDTSFLTTTDRPFAKWQLANELELPSLSSSSKATPAATQNLEETVAETFDADGNVLGSWVVTWVSPQSKSEEGVKAGNVLGKCRSVGHIVKHFQVHEELFEVQS</sequence>
<keyword evidence="2" id="KW-1185">Reference proteome</keyword>
<reference evidence="1" key="1">
    <citation type="submission" date="2022-08" db="EMBL/GenBank/DDBJ databases">
        <authorList>
            <consortium name="DOE Joint Genome Institute"/>
            <person name="Min B."/>
            <person name="Riley R."/>
            <person name="Sierra-Patev S."/>
            <person name="Naranjo-Ortiz M."/>
            <person name="Looney B."/>
            <person name="Konkel Z."/>
            <person name="Slot J.C."/>
            <person name="Sakamoto Y."/>
            <person name="Steenwyk J.L."/>
            <person name="Rokas A."/>
            <person name="Carro J."/>
            <person name="Camarero S."/>
            <person name="Ferreira P."/>
            <person name="Molpeceres G."/>
            <person name="Ruiz-Duenas F.J."/>
            <person name="Serrano A."/>
            <person name="Henrissat B."/>
            <person name="Drula E."/>
            <person name="Hughes K.W."/>
            <person name="Mata J.L."/>
            <person name="Ishikawa N.K."/>
            <person name="Vargas-Isla R."/>
            <person name="Ushijima S."/>
            <person name="Smith C.A."/>
            <person name="Ahrendt S."/>
            <person name="Andreopoulos W."/>
            <person name="He G."/>
            <person name="Labutti K."/>
            <person name="Lipzen A."/>
            <person name="Ng V."/>
            <person name="Sandor L."/>
            <person name="Barry K."/>
            <person name="Martinez A.T."/>
            <person name="Xiao Y."/>
            <person name="Gibbons J.G."/>
            <person name="Terashima K."/>
            <person name="Hibbett D.S."/>
            <person name="Grigoriev I.V."/>
        </authorList>
    </citation>
    <scope>NUCLEOTIDE SEQUENCE</scope>
    <source>
        <strain evidence="1">TFB10291</strain>
    </source>
</reference>
<accession>A0AA38KG33</accession>
<organism evidence="1 2">
    <name type="scientific">Lentinula aff. detonsa</name>
    <dbReference type="NCBI Taxonomy" id="2804958"/>
    <lineage>
        <taxon>Eukaryota</taxon>
        <taxon>Fungi</taxon>
        <taxon>Dikarya</taxon>
        <taxon>Basidiomycota</taxon>
        <taxon>Agaricomycotina</taxon>
        <taxon>Agaricomycetes</taxon>
        <taxon>Agaricomycetidae</taxon>
        <taxon>Agaricales</taxon>
        <taxon>Marasmiineae</taxon>
        <taxon>Omphalotaceae</taxon>
        <taxon>Lentinula</taxon>
    </lineage>
</organism>
<dbReference type="EMBL" id="MU793352">
    <property type="protein sequence ID" value="KAJ3785126.1"/>
    <property type="molecule type" value="Genomic_DNA"/>
</dbReference>
<dbReference type="Proteomes" id="UP001163798">
    <property type="component" value="Unassembled WGS sequence"/>
</dbReference>
<dbReference type="InterPro" id="IPR009724">
    <property type="entry name" value="TMEM70"/>
</dbReference>
<gene>
    <name evidence="1" type="ORF">GGU10DRAFT_355730</name>
</gene>
<dbReference type="GO" id="GO:0033615">
    <property type="term" value="P:mitochondrial proton-transporting ATP synthase complex assembly"/>
    <property type="evidence" value="ECO:0007669"/>
    <property type="project" value="TreeGrafter"/>
</dbReference>
<proteinExistence type="predicted"/>
<evidence type="ECO:0000313" key="1">
    <source>
        <dbReference type="EMBL" id="KAJ3785126.1"/>
    </source>
</evidence>
<protein>
    <submittedName>
        <fullName evidence="1">Uncharacterized protein</fullName>
    </submittedName>
</protein>
<dbReference type="PANTHER" id="PTHR13281:SF0">
    <property type="entry name" value="TRANSMEMBRANE PROTEIN 70, MITOCHONDRIAL"/>
    <property type="match status" value="1"/>
</dbReference>
<dbReference type="AlphaFoldDB" id="A0AA38KG33"/>
<dbReference type="PANTHER" id="PTHR13281">
    <property type="entry name" value="TRANSMEMBRANE PROTEIN 70, MITOCHONDRIAL"/>
    <property type="match status" value="1"/>
</dbReference>